<dbReference type="AlphaFoldDB" id="A0A371FLH6"/>
<evidence type="ECO:0000313" key="6">
    <source>
        <dbReference type="EMBL" id="RDX79102.1"/>
    </source>
</evidence>
<comment type="caution">
    <text evidence="6">The sequence shown here is derived from an EMBL/GenBank/DDBJ whole genome shotgun (WGS) entry which is preliminary data.</text>
</comment>
<dbReference type="PANTHER" id="PTHR47973">
    <property type="entry name" value="CYSTEINE-RICH RECEPTOR-LIKE PROTEIN KINASE 3"/>
    <property type="match status" value="1"/>
</dbReference>
<dbReference type="SMART" id="SM00220">
    <property type="entry name" value="S_TKc"/>
    <property type="match status" value="1"/>
</dbReference>
<accession>A0A371FLH6</accession>
<dbReference type="PROSITE" id="PS00108">
    <property type="entry name" value="PROTEIN_KINASE_ST"/>
    <property type="match status" value="1"/>
</dbReference>
<dbReference type="OrthoDB" id="4062651at2759"/>
<organism evidence="6 7">
    <name type="scientific">Mucuna pruriens</name>
    <name type="common">Velvet bean</name>
    <name type="synonym">Dolichos pruriens</name>
    <dbReference type="NCBI Taxonomy" id="157652"/>
    <lineage>
        <taxon>Eukaryota</taxon>
        <taxon>Viridiplantae</taxon>
        <taxon>Streptophyta</taxon>
        <taxon>Embryophyta</taxon>
        <taxon>Tracheophyta</taxon>
        <taxon>Spermatophyta</taxon>
        <taxon>Magnoliopsida</taxon>
        <taxon>eudicotyledons</taxon>
        <taxon>Gunneridae</taxon>
        <taxon>Pentapetalae</taxon>
        <taxon>rosids</taxon>
        <taxon>fabids</taxon>
        <taxon>Fabales</taxon>
        <taxon>Fabaceae</taxon>
        <taxon>Papilionoideae</taxon>
        <taxon>50 kb inversion clade</taxon>
        <taxon>NPAAA clade</taxon>
        <taxon>indigoferoid/millettioid clade</taxon>
        <taxon>Phaseoleae</taxon>
        <taxon>Mucuna</taxon>
    </lineage>
</organism>
<dbReference type="InterPro" id="IPR052059">
    <property type="entry name" value="CR_Ser/Thr_kinase"/>
</dbReference>
<name>A0A371FLH6_MUCPR</name>
<evidence type="ECO:0000256" key="4">
    <source>
        <dbReference type="ARBA" id="ARBA00022840"/>
    </source>
</evidence>
<dbReference type="Gene3D" id="1.10.510.10">
    <property type="entry name" value="Transferase(Phosphotransferase) domain 1"/>
    <property type="match status" value="1"/>
</dbReference>
<evidence type="ECO:0000256" key="2">
    <source>
        <dbReference type="ARBA" id="ARBA00022741"/>
    </source>
</evidence>
<gene>
    <name evidence="6" type="primary">B120</name>
    <name evidence="6" type="ORF">CR513_40517</name>
</gene>
<dbReference type="PROSITE" id="PS50011">
    <property type="entry name" value="PROTEIN_KINASE_DOM"/>
    <property type="match status" value="1"/>
</dbReference>
<evidence type="ECO:0000259" key="5">
    <source>
        <dbReference type="PROSITE" id="PS50011"/>
    </source>
</evidence>
<keyword evidence="2" id="KW-0547">Nucleotide-binding</keyword>
<dbReference type="STRING" id="157652.A0A371FLH6"/>
<keyword evidence="7" id="KW-1185">Reference proteome</keyword>
<dbReference type="FunFam" id="3.30.200.20:FF:000177">
    <property type="entry name" value="Cysteine-rich receptor-like protein kinase 2"/>
    <property type="match status" value="1"/>
</dbReference>
<dbReference type="GO" id="GO:0004672">
    <property type="term" value="F:protein kinase activity"/>
    <property type="evidence" value="ECO:0007669"/>
    <property type="project" value="InterPro"/>
</dbReference>
<dbReference type="Pfam" id="PF07714">
    <property type="entry name" value="PK_Tyr_Ser-Thr"/>
    <property type="match status" value="1"/>
</dbReference>
<keyword evidence="3" id="KW-0418">Kinase</keyword>
<dbReference type="InterPro" id="IPR011009">
    <property type="entry name" value="Kinase-like_dom_sf"/>
</dbReference>
<keyword evidence="4" id="KW-0067">ATP-binding</keyword>
<protein>
    <submittedName>
        <fullName evidence="6">G-type lectin S-receptor-like serine/threonine-protein kinase B120</fullName>
    </submittedName>
</protein>
<sequence length="441" mass="49497">VVVDRENWYEDSAKQYLKEKSERKSKDYSYYDWKTKSTVQGVLTPRNSRLTTLSSIMRFLLRWCPCLGKRGAASDTADDDPNHPRDSFDLIFDLHALQLATNLFSNLNQLGHGGFGPVFKGLMPNGQEVAVKKLSLESRQGNKEFTNEVRLLLKIQHKNLVTLLGCCAEGPEKMLVYEYLPNKSLDRFLFDKRKSSSLDWATRFRIVTGVARGLLYLHEEAPERIIHRDIKASNILLDEKLNPKISDFGLARLFPGEDTHVQTFRISGTHGYMAPEYALRGYLSVKTDVFSYGVLVLEIVSGRKNHDVQLGSEKADLLSYAWSLYQGGRIMELIDPTLGKYNSDEAAMCIQLGLLCCQASIIERPDMNTVHLMLSSDSFTLPRPSKPGIQGRIGRWTTTTTSAFTNNTNASSATRATGGSGSFVEDYSRNSISTSSFDEGR</sequence>
<dbReference type="InterPro" id="IPR001245">
    <property type="entry name" value="Ser-Thr/Tyr_kinase_cat_dom"/>
</dbReference>
<dbReference type="Gene3D" id="3.30.200.20">
    <property type="entry name" value="Phosphorylase Kinase, domain 1"/>
    <property type="match status" value="1"/>
</dbReference>
<dbReference type="InterPro" id="IPR000719">
    <property type="entry name" value="Prot_kinase_dom"/>
</dbReference>
<dbReference type="InterPro" id="IPR008271">
    <property type="entry name" value="Ser/Thr_kinase_AS"/>
</dbReference>
<keyword evidence="1" id="KW-0808">Transferase</keyword>
<evidence type="ECO:0000256" key="1">
    <source>
        <dbReference type="ARBA" id="ARBA00022679"/>
    </source>
</evidence>
<evidence type="ECO:0000313" key="7">
    <source>
        <dbReference type="Proteomes" id="UP000257109"/>
    </source>
</evidence>
<proteinExistence type="predicted"/>
<feature type="domain" description="Protein kinase" evidence="5">
    <location>
        <begin position="104"/>
        <end position="374"/>
    </location>
</feature>
<dbReference type="SUPFAM" id="SSF56112">
    <property type="entry name" value="Protein kinase-like (PK-like)"/>
    <property type="match status" value="1"/>
</dbReference>
<feature type="non-terminal residue" evidence="6">
    <location>
        <position position="1"/>
    </location>
</feature>
<dbReference type="CDD" id="cd14066">
    <property type="entry name" value="STKc_IRAK"/>
    <property type="match status" value="1"/>
</dbReference>
<dbReference type="GO" id="GO:0030246">
    <property type="term" value="F:carbohydrate binding"/>
    <property type="evidence" value="ECO:0007669"/>
    <property type="project" value="UniProtKB-KW"/>
</dbReference>
<evidence type="ECO:0000256" key="3">
    <source>
        <dbReference type="ARBA" id="ARBA00022777"/>
    </source>
</evidence>
<dbReference type="EMBL" id="QJKJ01008637">
    <property type="protein sequence ID" value="RDX79102.1"/>
    <property type="molecule type" value="Genomic_DNA"/>
</dbReference>
<reference evidence="6" key="1">
    <citation type="submission" date="2018-05" db="EMBL/GenBank/DDBJ databases">
        <title>Draft genome of Mucuna pruriens seed.</title>
        <authorList>
            <person name="Nnadi N.E."/>
            <person name="Vos R."/>
            <person name="Hasami M.H."/>
            <person name="Devisetty U.K."/>
            <person name="Aguiy J.C."/>
        </authorList>
    </citation>
    <scope>NUCLEOTIDE SEQUENCE [LARGE SCALE GENOMIC DNA]</scope>
    <source>
        <strain evidence="6">JCA_2017</strain>
    </source>
</reference>
<dbReference type="GO" id="GO:0005524">
    <property type="term" value="F:ATP binding"/>
    <property type="evidence" value="ECO:0007669"/>
    <property type="project" value="UniProtKB-KW"/>
</dbReference>
<dbReference type="Proteomes" id="UP000257109">
    <property type="component" value="Unassembled WGS sequence"/>
</dbReference>
<dbReference type="FunFam" id="1.10.510.10:FF:001543">
    <property type="entry name" value="Cysteine-rich receptor-like protein kinase 41"/>
    <property type="match status" value="1"/>
</dbReference>